<reference evidence="6" key="1">
    <citation type="submission" date="2006-10" db="EMBL/GenBank/DDBJ databases">
        <title>Complete sequence of Solibacter usitatus Ellin6076.</title>
        <authorList>
            <consortium name="US DOE Joint Genome Institute"/>
            <person name="Copeland A."/>
            <person name="Lucas S."/>
            <person name="Lapidus A."/>
            <person name="Barry K."/>
            <person name="Detter J.C."/>
            <person name="Glavina del Rio T."/>
            <person name="Hammon N."/>
            <person name="Israni S."/>
            <person name="Dalin E."/>
            <person name="Tice H."/>
            <person name="Pitluck S."/>
            <person name="Thompson L.S."/>
            <person name="Brettin T."/>
            <person name="Bruce D."/>
            <person name="Han C."/>
            <person name="Tapia R."/>
            <person name="Gilna P."/>
            <person name="Schmutz J."/>
            <person name="Larimer F."/>
            <person name="Land M."/>
            <person name="Hauser L."/>
            <person name="Kyrpides N."/>
            <person name="Mikhailova N."/>
            <person name="Janssen P.H."/>
            <person name="Kuske C.R."/>
            <person name="Richardson P."/>
        </authorList>
    </citation>
    <scope>NUCLEOTIDE SEQUENCE</scope>
    <source>
        <strain evidence="6">Ellin6076</strain>
    </source>
</reference>
<dbReference type="SUPFAM" id="SSF46689">
    <property type="entry name" value="Homeodomain-like"/>
    <property type="match status" value="1"/>
</dbReference>
<dbReference type="GO" id="GO:0003677">
    <property type="term" value="F:DNA binding"/>
    <property type="evidence" value="ECO:0007669"/>
    <property type="project" value="UniProtKB-UniRule"/>
</dbReference>
<dbReference type="EMBL" id="CP000473">
    <property type="protein sequence ID" value="ABJ84523.1"/>
    <property type="molecule type" value="Genomic_DNA"/>
</dbReference>
<dbReference type="PROSITE" id="PS50977">
    <property type="entry name" value="HTH_TETR_2"/>
    <property type="match status" value="1"/>
</dbReference>
<dbReference type="HOGENOM" id="CLU_069356_28_1_0"/>
<keyword evidence="2 4" id="KW-0238">DNA-binding</keyword>
<gene>
    <name evidence="6" type="ordered locus">Acid_3551</name>
</gene>
<keyword evidence="1" id="KW-0805">Transcription regulation</keyword>
<dbReference type="OrthoDB" id="118608at2"/>
<dbReference type="InterPro" id="IPR009057">
    <property type="entry name" value="Homeodomain-like_sf"/>
</dbReference>
<dbReference type="InterPro" id="IPR001647">
    <property type="entry name" value="HTH_TetR"/>
</dbReference>
<dbReference type="eggNOG" id="COG1309">
    <property type="taxonomic scope" value="Bacteria"/>
</dbReference>
<evidence type="ECO:0000256" key="2">
    <source>
        <dbReference type="ARBA" id="ARBA00023125"/>
    </source>
</evidence>
<dbReference type="InterPro" id="IPR036271">
    <property type="entry name" value="Tet_transcr_reg_TetR-rel_C_sf"/>
</dbReference>
<evidence type="ECO:0000256" key="3">
    <source>
        <dbReference type="ARBA" id="ARBA00023163"/>
    </source>
</evidence>
<dbReference type="InterPro" id="IPR054156">
    <property type="entry name" value="YxaF_TetR_C"/>
</dbReference>
<feature type="domain" description="HTH tetR-type" evidence="5">
    <location>
        <begin position="10"/>
        <end position="70"/>
    </location>
</feature>
<protein>
    <submittedName>
        <fullName evidence="6">Transcriptional regulator, TetR family</fullName>
    </submittedName>
</protein>
<evidence type="ECO:0000256" key="4">
    <source>
        <dbReference type="PROSITE-ProRule" id="PRU00335"/>
    </source>
</evidence>
<evidence type="ECO:0000256" key="1">
    <source>
        <dbReference type="ARBA" id="ARBA00023015"/>
    </source>
</evidence>
<dbReference type="PANTHER" id="PTHR47506">
    <property type="entry name" value="TRANSCRIPTIONAL REGULATORY PROTEIN"/>
    <property type="match status" value="1"/>
</dbReference>
<dbReference type="InParanoid" id="Q020W6"/>
<accession>Q020W6</accession>
<organism evidence="6">
    <name type="scientific">Solibacter usitatus (strain Ellin6076)</name>
    <dbReference type="NCBI Taxonomy" id="234267"/>
    <lineage>
        <taxon>Bacteria</taxon>
        <taxon>Pseudomonadati</taxon>
        <taxon>Acidobacteriota</taxon>
        <taxon>Terriglobia</taxon>
        <taxon>Bryobacterales</taxon>
        <taxon>Solibacteraceae</taxon>
        <taxon>Candidatus Solibacter</taxon>
    </lineage>
</organism>
<dbReference type="STRING" id="234267.Acid_3551"/>
<proteinExistence type="predicted"/>
<feature type="DNA-binding region" description="H-T-H motif" evidence="4">
    <location>
        <begin position="33"/>
        <end position="52"/>
    </location>
</feature>
<dbReference type="Gene3D" id="1.10.357.10">
    <property type="entry name" value="Tetracycline Repressor, domain 2"/>
    <property type="match status" value="1"/>
</dbReference>
<dbReference type="PANTHER" id="PTHR47506:SF3">
    <property type="entry name" value="HTH-TYPE TRANSCRIPTIONAL REGULATOR LMRA"/>
    <property type="match status" value="1"/>
</dbReference>
<keyword evidence="3" id="KW-0804">Transcription</keyword>
<dbReference type="PRINTS" id="PR00455">
    <property type="entry name" value="HTHTETR"/>
</dbReference>
<sequence length="209" mass="23249" precursor="true">MAVQPKPEAHGTRTRLLDAARYLFWEKGYAATGMAELLERAQANSGSFYHFFASKEALLLAVLEGYLEGLDPVVVQPAFARHRDPIERIFGILEGYRERLLSTECRYGCPLGRLALEIEAENLPAHQLIARNFSAWTGAVRGCLEAARDRLPRGTDLDALATFVLTAMEGGVLQSRSHRRIEPFDQSVAQLRKYFACLLAGGKRKGAKK</sequence>
<dbReference type="Pfam" id="PF00440">
    <property type="entry name" value="TetR_N"/>
    <property type="match status" value="1"/>
</dbReference>
<dbReference type="AlphaFoldDB" id="Q020W6"/>
<dbReference type="KEGG" id="sus:Acid_3551"/>
<dbReference type="Pfam" id="PF21993">
    <property type="entry name" value="TetR_C_13_2"/>
    <property type="match status" value="1"/>
</dbReference>
<name>Q020W6_SOLUE</name>
<dbReference type="FunCoup" id="Q020W6">
    <property type="interactions" value="157"/>
</dbReference>
<evidence type="ECO:0000259" key="5">
    <source>
        <dbReference type="PROSITE" id="PS50977"/>
    </source>
</evidence>
<evidence type="ECO:0000313" key="6">
    <source>
        <dbReference type="EMBL" id="ABJ84523.1"/>
    </source>
</evidence>
<dbReference type="SUPFAM" id="SSF48498">
    <property type="entry name" value="Tetracyclin repressor-like, C-terminal domain"/>
    <property type="match status" value="1"/>
</dbReference>